<sequence>MQTLAAPVSNETVVRHSRFVAHAGPIPGPDAATVFLESVADPAATHNCWAWTCDGACRFSDDGEPGGTAGRPILSAIEGKGLDRVMVVVTRYFGGIKLGAGGLVRAYGGAAARCIDQGRIITIHATETAVIECGFEWTGAVHSVLERCAARKLEESFTSDGIRLRIEVRADRLSDLEHGLRDSTRGSARLQVS</sequence>
<keyword evidence="5" id="KW-1185">Reference proteome</keyword>
<dbReference type="Pfam" id="PF09186">
    <property type="entry name" value="DUF1949"/>
    <property type="match status" value="1"/>
</dbReference>
<proteinExistence type="inferred from homology"/>
<dbReference type="Gene3D" id="3.30.70.240">
    <property type="match status" value="1"/>
</dbReference>
<dbReference type="GO" id="GO:0032561">
    <property type="term" value="F:guanyl ribonucleotide binding"/>
    <property type="evidence" value="ECO:0007669"/>
    <property type="project" value="UniProtKB-ARBA"/>
</dbReference>
<comment type="similarity">
    <text evidence="1">Belongs to the IMPACT family.</text>
</comment>
<dbReference type="SUPFAM" id="SSF54980">
    <property type="entry name" value="EF-G C-terminal domain-like"/>
    <property type="match status" value="1"/>
</dbReference>
<name>A0AAW9R6U0_9GAMM</name>
<dbReference type="GO" id="GO:0017111">
    <property type="term" value="F:ribonucleoside triphosphate phosphatase activity"/>
    <property type="evidence" value="ECO:0007669"/>
    <property type="project" value="UniProtKB-ARBA"/>
</dbReference>
<dbReference type="InterPro" id="IPR023582">
    <property type="entry name" value="Impact"/>
</dbReference>
<feature type="domain" description="UPF0029" evidence="3">
    <location>
        <begin position="131"/>
        <end position="186"/>
    </location>
</feature>
<dbReference type="InterPro" id="IPR035647">
    <property type="entry name" value="EFG_III/V"/>
</dbReference>
<dbReference type="Gene3D" id="3.30.230.30">
    <property type="entry name" value="Impact, N-terminal domain"/>
    <property type="match status" value="1"/>
</dbReference>
<dbReference type="InterPro" id="IPR001498">
    <property type="entry name" value="Impact_N"/>
</dbReference>
<reference evidence="4 5" key="1">
    <citation type="submission" date="2024-02" db="EMBL/GenBank/DDBJ databases">
        <title>A novel Wenzhouxiangellaceae bacterium, isolated from coastal sediments.</title>
        <authorList>
            <person name="Du Z.-J."/>
            <person name="Ye Y.-Q."/>
            <person name="Zhang X.-Y."/>
        </authorList>
    </citation>
    <scope>NUCLEOTIDE SEQUENCE [LARGE SCALE GENOMIC DNA]</scope>
    <source>
        <strain evidence="4 5">CH-27</strain>
    </source>
</reference>
<accession>A0AAW9R6U0</accession>
<dbReference type="SUPFAM" id="SSF54211">
    <property type="entry name" value="Ribosomal protein S5 domain 2-like"/>
    <property type="match status" value="1"/>
</dbReference>
<gene>
    <name evidence="4" type="ORF">V3330_03140</name>
</gene>
<protein>
    <submittedName>
        <fullName evidence="4">YigZ family protein</fullName>
    </submittedName>
</protein>
<dbReference type="PANTHER" id="PTHR16301">
    <property type="entry name" value="IMPACT-RELATED"/>
    <property type="match status" value="1"/>
</dbReference>
<evidence type="ECO:0000259" key="3">
    <source>
        <dbReference type="Pfam" id="PF09186"/>
    </source>
</evidence>
<dbReference type="InterPro" id="IPR020569">
    <property type="entry name" value="UPF0029_Impact_CS"/>
</dbReference>
<evidence type="ECO:0000313" key="5">
    <source>
        <dbReference type="Proteomes" id="UP001359886"/>
    </source>
</evidence>
<dbReference type="GO" id="GO:0043168">
    <property type="term" value="F:anion binding"/>
    <property type="evidence" value="ECO:0007669"/>
    <property type="project" value="UniProtKB-ARBA"/>
</dbReference>
<dbReference type="InterPro" id="IPR036956">
    <property type="entry name" value="Impact_N_sf"/>
</dbReference>
<dbReference type="AlphaFoldDB" id="A0AAW9R6U0"/>
<dbReference type="GO" id="GO:0006446">
    <property type="term" value="P:regulation of translational initiation"/>
    <property type="evidence" value="ECO:0007669"/>
    <property type="project" value="TreeGrafter"/>
</dbReference>
<evidence type="ECO:0000313" key="4">
    <source>
        <dbReference type="EMBL" id="MEJ8566612.1"/>
    </source>
</evidence>
<dbReference type="RefSeq" id="WP_354693936.1">
    <property type="nucleotide sequence ID" value="NZ_JAZHOG010000002.1"/>
</dbReference>
<organism evidence="4 5">
    <name type="scientific">Elongatibacter sediminis</name>
    <dbReference type="NCBI Taxonomy" id="3119006"/>
    <lineage>
        <taxon>Bacteria</taxon>
        <taxon>Pseudomonadati</taxon>
        <taxon>Pseudomonadota</taxon>
        <taxon>Gammaproteobacteria</taxon>
        <taxon>Chromatiales</taxon>
        <taxon>Wenzhouxiangellaceae</taxon>
        <taxon>Elongatibacter</taxon>
    </lineage>
</organism>
<feature type="domain" description="Impact N-terminal" evidence="2">
    <location>
        <begin position="15"/>
        <end position="114"/>
    </location>
</feature>
<dbReference type="PANTHER" id="PTHR16301:SF20">
    <property type="entry name" value="IMPACT FAMILY MEMBER YIGZ"/>
    <property type="match status" value="1"/>
</dbReference>
<dbReference type="GO" id="GO:0005737">
    <property type="term" value="C:cytoplasm"/>
    <property type="evidence" value="ECO:0007669"/>
    <property type="project" value="TreeGrafter"/>
</dbReference>
<dbReference type="EMBL" id="JAZHOG010000002">
    <property type="protein sequence ID" value="MEJ8566612.1"/>
    <property type="molecule type" value="Genomic_DNA"/>
</dbReference>
<dbReference type="PROSITE" id="PS00910">
    <property type="entry name" value="UPF0029"/>
    <property type="match status" value="1"/>
</dbReference>
<dbReference type="Proteomes" id="UP001359886">
    <property type="component" value="Unassembled WGS sequence"/>
</dbReference>
<evidence type="ECO:0000256" key="1">
    <source>
        <dbReference type="ARBA" id="ARBA00007665"/>
    </source>
</evidence>
<comment type="caution">
    <text evidence="4">The sequence shown here is derived from an EMBL/GenBank/DDBJ whole genome shotgun (WGS) entry which is preliminary data.</text>
</comment>
<evidence type="ECO:0000259" key="2">
    <source>
        <dbReference type="Pfam" id="PF01205"/>
    </source>
</evidence>
<dbReference type="InterPro" id="IPR020568">
    <property type="entry name" value="Ribosomal_Su5_D2-typ_SF"/>
</dbReference>
<dbReference type="Pfam" id="PF01205">
    <property type="entry name" value="Impact_N"/>
    <property type="match status" value="1"/>
</dbReference>
<dbReference type="InterPro" id="IPR015269">
    <property type="entry name" value="UPF0029_Impact_C"/>
</dbReference>